<evidence type="ECO:0000256" key="9">
    <source>
        <dbReference type="ARBA" id="ARBA00023065"/>
    </source>
</evidence>
<dbReference type="GO" id="GO:0046930">
    <property type="term" value="C:pore complex"/>
    <property type="evidence" value="ECO:0007669"/>
    <property type="project" value="UniProtKB-KW"/>
</dbReference>
<dbReference type="Pfam" id="PF10531">
    <property type="entry name" value="SLBB"/>
    <property type="match status" value="1"/>
</dbReference>
<dbReference type="EMBL" id="CP003587">
    <property type="protein sequence ID" value="AGY57851.1"/>
    <property type="molecule type" value="Genomic_DNA"/>
</dbReference>
<evidence type="ECO:0000256" key="1">
    <source>
        <dbReference type="ARBA" id="ARBA00004571"/>
    </source>
</evidence>
<feature type="signal peptide" evidence="15">
    <location>
        <begin position="1"/>
        <end position="27"/>
    </location>
</feature>
<keyword evidence="12" id="KW-0564">Palmitate</keyword>
<name>U5QG11_GLOK1</name>
<dbReference type="GO" id="GO:0015159">
    <property type="term" value="F:polysaccharide transmembrane transporter activity"/>
    <property type="evidence" value="ECO:0007669"/>
    <property type="project" value="InterPro"/>
</dbReference>
<evidence type="ECO:0000259" key="17">
    <source>
        <dbReference type="Pfam" id="PF10531"/>
    </source>
</evidence>
<feature type="domain" description="Soluble ligand binding" evidence="17">
    <location>
        <begin position="253"/>
        <end position="303"/>
    </location>
</feature>
<comment type="similarity">
    <text evidence="2">Belongs to the BexD/CtrA/VexA family.</text>
</comment>
<evidence type="ECO:0000259" key="16">
    <source>
        <dbReference type="Pfam" id="PF02563"/>
    </source>
</evidence>
<keyword evidence="14" id="KW-0449">Lipoprotein</keyword>
<dbReference type="Gene3D" id="3.10.560.10">
    <property type="entry name" value="Outer membrane lipoprotein wza domain like"/>
    <property type="match status" value="2"/>
</dbReference>
<dbReference type="RefSeq" id="WP_023172965.1">
    <property type="nucleotide sequence ID" value="NC_022600.1"/>
</dbReference>
<keyword evidence="3" id="KW-0813">Transport</keyword>
<dbReference type="OrthoDB" id="9793939at2"/>
<evidence type="ECO:0000256" key="14">
    <source>
        <dbReference type="ARBA" id="ARBA00023288"/>
    </source>
</evidence>
<evidence type="ECO:0000256" key="13">
    <source>
        <dbReference type="ARBA" id="ARBA00023237"/>
    </source>
</evidence>
<evidence type="ECO:0000256" key="7">
    <source>
        <dbReference type="ARBA" id="ARBA00022729"/>
    </source>
</evidence>
<keyword evidence="4" id="KW-1134">Transmembrane beta strand</keyword>
<feature type="domain" description="Polysaccharide export protein N-terminal" evidence="16">
    <location>
        <begin position="44"/>
        <end position="118"/>
    </location>
</feature>
<evidence type="ECO:0000256" key="11">
    <source>
        <dbReference type="ARBA" id="ARBA00023136"/>
    </source>
</evidence>
<keyword evidence="5" id="KW-0762">Sugar transport</keyword>
<comment type="subcellular location">
    <subcellularLocation>
        <location evidence="1">Cell outer membrane</location>
        <topology evidence="1">Multi-pass membrane protein</topology>
    </subcellularLocation>
</comment>
<evidence type="ECO:0000256" key="10">
    <source>
        <dbReference type="ARBA" id="ARBA00023114"/>
    </source>
</evidence>
<feature type="chain" id="PRO_5004663944" evidence="15">
    <location>
        <begin position="28"/>
        <end position="365"/>
    </location>
</feature>
<dbReference type="GO" id="GO:0006811">
    <property type="term" value="P:monoatomic ion transport"/>
    <property type="evidence" value="ECO:0007669"/>
    <property type="project" value="UniProtKB-KW"/>
</dbReference>
<proteinExistence type="inferred from homology"/>
<organism evidence="19 20">
    <name type="scientific">Gloeobacter kilaueensis (strain ATCC BAA-2537 / CCAP 1431/1 / ULC 316 / JS1)</name>
    <dbReference type="NCBI Taxonomy" id="1183438"/>
    <lineage>
        <taxon>Bacteria</taxon>
        <taxon>Bacillati</taxon>
        <taxon>Cyanobacteriota</taxon>
        <taxon>Cyanophyceae</taxon>
        <taxon>Gloeobacterales</taxon>
        <taxon>Gloeobacteraceae</taxon>
        <taxon>Gloeobacter</taxon>
    </lineage>
</organism>
<dbReference type="GO" id="GO:0015288">
    <property type="term" value="F:porin activity"/>
    <property type="evidence" value="ECO:0007669"/>
    <property type="project" value="UniProtKB-KW"/>
</dbReference>
<evidence type="ECO:0000256" key="6">
    <source>
        <dbReference type="ARBA" id="ARBA00022692"/>
    </source>
</evidence>
<evidence type="ECO:0000256" key="4">
    <source>
        <dbReference type="ARBA" id="ARBA00022452"/>
    </source>
</evidence>
<dbReference type="eggNOG" id="COG1596">
    <property type="taxonomic scope" value="Bacteria"/>
</dbReference>
<keyword evidence="11" id="KW-0472">Membrane</keyword>
<dbReference type="HOGENOM" id="CLU_022181_0_0_3"/>
<keyword evidence="10" id="KW-0626">Porin</keyword>
<gene>
    <name evidence="19" type="primary">wza</name>
    <name evidence="19" type="ORF">GKIL_1605</name>
</gene>
<dbReference type="STRING" id="1183438.GKIL_1605"/>
<evidence type="ECO:0000313" key="20">
    <source>
        <dbReference type="Proteomes" id="UP000017396"/>
    </source>
</evidence>
<keyword evidence="20" id="KW-1185">Reference proteome</keyword>
<protein>
    <submittedName>
        <fullName evidence="19">Polysaccharide export protein</fullName>
    </submittedName>
</protein>
<dbReference type="InterPro" id="IPR003715">
    <property type="entry name" value="Poly_export_N"/>
</dbReference>
<keyword evidence="9" id="KW-0406">Ion transport</keyword>
<evidence type="ECO:0000313" key="19">
    <source>
        <dbReference type="EMBL" id="AGY57851.1"/>
    </source>
</evidence>
<evidence type="ECO:0000256" key="8">
    <source>
        <dbReference type="ARBA" id="ARBA00023047"/>
    </source>
</evidence>
<sequence>MQMVISRLRISLAVLVLGLVLSEQCPAQVLSPTVAAQKTFSVQASTTSYTLGPGDGLQIIYFNVPEMSGSRTVLPDGTLSLPLIGSVRVTDMTAEELSERLSELYRPYLTKSRIAVTVERPRPITITVSGEVNRPGPYTTQPVQAVVATGSTSIGTIPTVITNRVNVSSAITQAGGLTEQADVRNVTLIRRLPGGQVVRQTLDLWALIQRGDVQQNPVLQDGDALVVEKAAVVNPEEYGYIANSNLSPDTINVQVVGEVIKPGQVQLNGSAPLTVALQAAGGLTNLADPNRVELLRVNRNGTVLHKIIDAKVERPIDQDKNPPLRNNDMIIVRRSFGGEIISGLNTALGPLGQIGNVLLLFRALR</sequence>
<reference evidence="19 20" key="1">
    <citation type="journal article" date="2013" name="PLoS ONE">
        <title>Cultivation and Complete Genome Sequencing of Gloeobacter kilaueensis sp. nov., from a Lava Cave in Kilauea Caldera, Hawai'i.</title>
        <authorList>
            <person name="Saw J.H."/>
            <person name="Schatz M."/>
            <person name="Brown M.V."/>
            <person name="Kunkel D.D."/>
            <person name="Foster J.S."/>
            <person name="Shick H."/>
            <person name="Christensen S."/>
            <person name="Hou S."/>
            <person name="Wan X."/>
            <person name="Donachie S.P."/>
        </authorList>
    </citation>
    <scope>NUCLEOTIDE SEQUENCE [LARGE SCALE GENOMIC DNA]</scope>
    <source>
        <strain evidence="20">JS</strain>
    </source>
</reference>
<dbReference type="Pfam" id="PF22461">
    <property type="entry name" value="SLBB_2"/>
    <property type="match status" value="1"/>
</dbReference>
<dbReference type="AlphaFoldDB" id="U5QG11"/>
<dbReference type="InterPro" id="IPR049712">
    <property type="entry name" value="Poly_export"/>
</dbReference>
<dbReference type="KEGG" id="glj:GKIL_1605"/>
<evidence type="ECO:0000256" key="12">
    <source>
        <dbReference type="ARBA" id="ARBA00023139"/>
    </source>
</evidence>
<feature type="domain" description="SLBB" evidence="18">
    <location>
        <begin position="162"/>
        <end position="227"/>
    </location>
</feature>
<dbReference type="Pfam" id="PF02563">
    <property type="entry name" value="Poly_export"/>
    <property type="match status" value="1"/>
</dbReference>
<dbReference type="Gene3D" id="3.30.1950.10">
    <property type="entry name" value="wza like domain"/>
    <property type="match status" value="1"/>
</dbReference>
<dbReference type="GO" id="GO:0009279">
    <property type="term" value="C:cell outer membrane"/>
    <property type="evidence" value="ECO:0007669"/>
    <property type="project" value="UniProtKB-SubCell"/>
</dbReference>
<dbReference type="InterPro" id="IPR019554">
    <property type="entry name" value="Soluble_ligand-bd"/>
</dbReference>
<dbReference type="InterPro" id="IPR054765">
    <property type="entry name" value="SLBB_dom"/>
</dbReference>
<evidence type="ECO:0000259" key="18">
    <source>
        <dbReference type="Pfam" id="PF22461"/>
    </source>
</evidence>
<evidence type="ECO:0000256" key="15">
    <source>
        <dbReference type="SAM" id="SignalP"/>
    </source>
</evidence>
<dbReference type="PANTHER" id="PTHR33619:SF3">
    <property type="entry name" value="POLYSACCHARIDE EXPORT PROTEIN GFCE-RELATED"/>
    <property type="match status" value="1"/>
</dbReference>
<keyword evidence="6" id="KW-0812">Transmembrane</keyword>
<accession>U5QG11</accession>
<evidence type="ECO:0000256" key="3">
    <source>
        <dbReference type="ARBA" id="ARBA00022448"/>
    </source>
</evidence>
<dbReference type="PANTHER" id="PTHR33619">
    <property type="entry name" value="POLYSACCHARIDE EXPORT PROTEIN GFCE-RELATED"/>
    <property type="match status" value="1"/>
</dbReference>
<evidence type="ECO:0000256" key="5">
    <source>
        <dbReference type="ARBA" id="ARBA00022597"/>
    </source>
</evidence>
<keyword evidence="13" id="KW-0998">Cell outer membrane</keyword>
<evidence type="ECO:0000256" key="2">
    <source>
        <dbReference type="ARBA" id="ARBA00009450"/>
    </source>
</evidence>
<keyword evidence="7 15" id="KW-0732">Signal</keyword>
<dbReference type="Proteomes" id="UP000017396">
    <property type="component" value="Chromosome"/>
</dbReference>
<keyword evidence="8" id="KW-0625">Polysaccharide transport</keyword>